<dbReference type="InterPro" id="IPR051058">
    <property type="entry name" value="GDSL_Est/Lipase"/>
</dbReference>
<proteinExistence type="predicted"/>
<reference evidence="2" key="1">
    <citation type="submission" date="2020-05" db="EMBL/GenBank/DDBJ databases">
        <title>Mycena genomes resolve the evolution of fungal bioluminescence.</title>
        <authorList>
            <person name="Tsai I.J."/>
        </authorList>
    </citation>
    <scope>NUCLEOTIDE SEQUENCE</scope>
    <source>
        <strain evidence="2">160909Yilan</strain>
    </source>
</reference>
<dbReference type="SUPFAM" id="SSF52266">
    <property type="entry name" value="SGNH hydrolase"/>
    <property type="match status" value="1"/>
</dbReference>
<evidence type="ECO:0000313" key="3">
    <source>
        <dbReference type="Proteomes" id="UP000623467"/>
    </source>
</evidence>
<dbReference type="InterPro" id="IPR001087">
    <property type="entry name" value="GDSL"/>
</dbReference>
<keyword evidence="3" id="KW-1185">Reference proteome</keyword>
<dbReference type="OrthoDB" id="1600564at2759"/>
<organism evidence="2 3">
    <name type="scientific">Mycena sanguinolenta</name>
    <dbReference type="NCBI Taxonomy" id="230812"/>
    <lineage>
        <taxon>Eukaryota</taxon>
        <taxon>Fungi</taxon>
        <taxon>Dikarya</taxon>
        <taxon>Basidiomycota</taxon>
        <taxon>Agaricomycotina</taxon>
        <taxon>Agaricomycetes</taxon>
        <taxon>Agaricomycetidae</taxon>
        <taxon>Agaricales</taxon>
        <taxon>Marasmiineae</taxon>
        <taxon>Mycenaceae</taxon>
        <taxon>Mycena</taxon>
    </lineage>
</organism>
<dbReference type="Pfam" id="PF00657">
    <property type="entry name" value="Lipase_GDSL"/>
    <property type="match status" value="1"/>
</dbReference>
<sequence length="269" mass="29933">MALDFSSTVISKGPTWKGFSALRFLIIFGASYCDVGYEYSISPIPSDDQPLGVEFPGATYAELNAPNWVGHLIKTYAPGNKLLVYNYAKGGSRVYNVKNQIQVMFQRQLSSKPASAPWTAEDTLFITWVGINDAAWGSEHEENLQKLFEAQETLYESGARNFLFVNVPPINRAPAKGQELNYINWNTELTKAATLFATTHRDATVMIYSSWDTFTALLDDPTAHGFPAEDACKAHASVWVDHLHPTSQVHDFIARDMFSFLTAQTAFDG</sequence>
<dbReference type="Proteomes" id="UP000623467">
    <property type="component" value="Unassembled WGS sequence"/>
</dbReference>
<evidence type="ECO:0000313" key="2">
    <source>
        <dbReference type="EMBL" id="KAF7377865.1"/>
    </source>
</evidence>
<dbReference type="InterPro" id="IPR036514">
    <property type="entry name" value="SGNH_hydro_sf"/>
</dbReference>
<evidence type="ECO:0000256" key="1">
    <source>
        <dbReference type="ARBA" id="ARBA00022801"/>
    </source>
</evidence>
<protein>
    <submittedName>
        <fullName evidence="2">Thermolabile hemolysin</fullName>
    </submittedName>
</protein>
<comment type="caution">
    <text evidence="2">The sequence shown here is derived from an EMBL/GenBank/DDBJ whole genome shotgun (WGS) entry which is preliminary data.</text>
</comment>
<dbReference type="PANTHER" id="PTHR45648:SF22">
    <property type="entry name" value="GDSL LIPASE_ACYLHYDROLASE FAMILY PROTEIN (AFU_ORTHOLOGUE AFUA_4G14700)"/>
    <property type="match status" value="1"/>
</dbReference>
<dbReference type="Gene3D" id="3.40.50.1110">
    <property type="entry name" value="SGNH hydrolase"/>
    <property type="match status" value="1"/>
</dbReference>
<keyword evidence="1" id="KW-0378">Hydrolase</keyword>
<dbReference type="PANTHER" id="PTHR45648">
    <property type="entry name" value="GDSL LIPASE/ACYLHYDROLASE FAMILY PROTEIN (AFU_ORTHOLOGUE AFUA_4G14700)"/>
    <property type="match status" value="1"/>
</dbReference>
<name>A0A8H6ZF60_9AGAR</name>
<gene>
    <name evidence="2" type="ORF">MSAN_00210100</name>
</gene>
<accession>A0A8H6ZF60</accession>
<dbReference type="GO" id="GO:0016788">
    <property type="term" value="F:hydrolase activity, acting on ester bonds"/>
    <property type="evidence" value="ECO:0007669"/>
    <property type="project" value="InterPro"/>
</dbReference>
<dbReference type="EMBL" id="JACAZH010000001">
    <property type="protein sequence ID" value="KAF7377865.1"/>
    <property type="molecule type" value="Genomic_DNA"/>
</dbReference>
<dbReference type="AlphaFoldDB" id="A0A8H6ZF60"/>